<accession>A0A163K239</accession>
<dbReference type="AlphaFoldDB" id="A0A163K239"/>
<gene>
    <name evidence="1" type="primary">ABSGL_11892.1 scaffold 12357</name>
</gene>
<sequence>MENMKIDGDSRLHSVLQPLHTECNRDVNAANYIYSLAARAIDGLPRPPFSVAFPPTSAAAPISAVSTPPS</sequence>
<keyword evidence="2" id="KW-1185">Reference proteome</keyword>
<dbReference type="Proteomes" id="UP000078561">
    <property type="component" value="Unassembled WGS sequence"/>
</dbReference>
<reference evidence="1" key="1">
    <citation type="submission" date="2016-04" db="EMBL/GenBank/DDBJ databases">
        <authorList>
            <person name="Evans L.H."/>
            <person name="Alamgir A."/>
            <person name="Owens N."/>
            <person name="Weber N.D."/>
            <person name="Virtaneva K."/>
            <person name="Barbian K."/>
            <person name="Babar A."/>
            <person name="Rosenke K."/>
        </authorList>
    </citation>
    <scope>NUCLEOTIDE SEQUENCE [LARGE SCALE GENOMIC DNA]</scope>
    <source>
        <strain evidence="1">CBS 101.48</strain>
    </source>
</reference>
<dbReference type="InParanoid" id="A0A163K239"/>
<name>A0A163K239_ABSGL</name>
<evidence type="ECO:0000313" key="2">
    <source>
        <dbReference type="Proteomes" id="UP000078561"/>
    </source>
</evidence>
<organism evidence="1">
    <name type="scientific">Absidia glauca</name>
    <name type="common">Pin mould</name>
    <dbReference type="NCBI Taxonomy" id="4829"/>
    <lineage>
        <taxon>Eukaryota</taxon>
        <taxon>Fungi</taxon>
        <taxon>Fungi incertae sedis</taxon>
        <taxon>Mucoromycota</taxon>
        <taxon>Mucoromycotina</taxon>
        <taxon>Mucoromycetes</taxon>
        <taxon>Mucorales</taxon>
        <taxon>Cunninghamellaceae</taxon>
        <taxon>Absidia</taxon>
    </lineage>
</organism>
<dbReference type="EMBL" id="LT554489">
    <property type="protein sequence ID" value="SAM06016.1"/>
    <property type="molecule type" value="Genomic_DNA"/>
</dbReference>
<evidence type="ECO:0000313" key="1">
    <source>
        <dbReference type="EMBL" id="SAM06016.1"/>
    </source>
</evidence>
<protein>
    <submittedName>
        <fullName evidence="1">Uncharacterized protein</fullName>
    </submittedName>
</protein>
<proteinExistence type="predicted"/>